<keyword evidence="1" id="KW-0812">Transmembrane</keyword>
<feature type="non-terminal residue" evidence="2">
    <location>
        <position position="118"/>
    </location>
</feature>
<organism evidence="2 3">
    <name type="scientific">Pristionchus entomophagus</name>
    <dbReference type="NCBI Taxonomy" id="358040"/>
    <lineage>
        <taxon>Eukaryota</taxon>
        <taxon>Metazoa</taxon>
        <taxon>Ecdysozoa</taxon>
        <taxon>Nematoda</taxon>
        <taxon>Chromadorea</taxon>
        <taxon>Rhabditida</taxon>
        <taxon>Rhabditina</taxon>
        <taxon>Diplogasteromorpha</taxon>
        <taxon>Diplogasteroidea</taxon>
        <taxon>Neodiplogasteridae</taxon>
        <taxon>Pristionchus</taxon>
    </lineage>
</organism>
<feature type="non-terminal residue" evidence="2">
    <location>
        <position position="1"/>
    </location>
</feature>
<comment type="caution">
    <text evidence="2">The sequence shown here is derived from an EMBL/GenBank/DDBJ whole genome shotgun (WGS) entry which is preliminary data.</text>
</comment>
<gene>
    <name evidence="2" type="ORF">PENTCL1PPCAC_8602</name>
</gene>
<evidence type="ECO:0000256" key="1">
    <source>
        <dbReference type="SAM" id="Phobius"/>
    </source>
</evidence>
<feature type="transmembrane region" description="Helical" evidence="1">
    <location>
        <begin position="20"/>
        <end position="41"/>
    </location>
</feature>
<keyword evidence="1" id="KW-1133">Transmembrane helix</keyword>
<protein>
    <submittedName>
        <fullName evidence="2">Uncharacterized protein</fullName>
    </submittedName>
</protein>
<reference evidence="2" key="1">
    <citation type="submission" date="2023-10" db="EMBL/GenBank/DDBJ databases">
        <title>Genome assembly of Pristionchus species.</title>
        <authorList>
            <person name="Yoshida K."/>
            <person name="Sommer R.J."/>
        </authorList>
    </citation>
    <scope>NUCLEOTIDE SEQUENCE</scope>
    <source>
        <strain evidence="2">RS0144</strain>
    </source>
</reference>
<dbReference type="EMBL" id="BTSX01000002">
    <property type="protein sequence ID" value="GMS86427.1"/>
    <property type="molecule type" value="Genomic_DNA"/>
</dbReference>
<proteinExistence type="predicted"/>
<evidence type="ECO:0000313" key="2">
    <source>
        <dbReference type="EMBL" id="GMS86427.1"/>
    </source>
</evidence>
<name>A0AAV5SSS5_9BILA</name>
<accession>A0AAV5SSS5</accession>
<dbReference type="AlphaFoldDB" id="A0AAV5SSS5"/>
<keyword evidence="1" id="KW-0472">Membrane</keyword>
<evidence type="ECO:0000313" key="3">
    <source>
        <dbReference type="Proteomes" id="UP001432027"/>
    </source>
</evidence>
<dbReference type="Proteomes" id="UP001432027">
    <property type="component" value="Unassembled WGS sequence"/>
</dbReference>
<sequence length="118" mass="13675">ITMSLTLLVHRTIERWSLRTGFISSALYVGFMYTVLANLLLNSARIEDMLLSRKFDHQTQVSVETTPGHWKTFSETQIQEIIGFNKASNFPAAAILPSWPPEVDYQNRKWLNYTDEEH</sequence>
<keyword evidence="3" id="KW-1185">Reference proteome</keyword>